<evidence type="ECO:0000256" key="1">
    <source>
        <dbReference type="ARBA" id="ARBA00010394"/>
    </source>
</evidence>
<dbReference type="InterPro" id="IPR002652">
    <property type="entry name" value="Importin-a_IBB"/>
</dbReference>
<dbReference type="Proteomes" id="UP000762676">
    <property type="component" value="Unassembled WGS sequence"/>
</dbReference>
<keyword evidence="9" id="KW-1185">Reference proteome</keyword>
<dbReference type="EMBL" id="BMAT01011618">
    <property type="protein sequence ID" value="GFR75920.1"/>
    <property type="molecule type" value="Genomic_DNA"/>
</dbReference>
<feature type="domain" description="IBB" evidence="7">
    <location>
        <begin position="1"/>
        <end position="58"/>
    </location>
</feature>
<dbReference type="GO" id="GO:0006606">
    <property type="term" value="P:protein import into nucleus"/>
    <property type="evidence" value="ECO:0007669"/>
    <property type="project" value="InterPro"/>
</dbReference>
<evidence type="ECO:0000256" key="5">
    <source>
        <dbReference type="PROSITE-ProRule" id="PRU00561"/>
    </source>
</evidence>
<dbReference type="InterPro" id="IPR000225">
    <property type="entry name" value="Armadillo"/>
</dbReference>
<keyword evidence="2 5" id="KW-0813">Transport</keyword>
<dbReference type="InterPro" id="IPR016024">
    <property type="entry name" value="ARM-type_fold"/>
</dbReference>
<dbReference type="Gene3D" id="1.20.5.690">
    <property type="entry name" value="Importin-alpha, importin-beta-binding domain"/>
    <property type="match status" value="1"/>
</dbReference>
<evidence type="ECO:0000256" key="6">
    <source>
        <dbReference type="SAM" id="MobiDB-lite"/>
    </source>
</evidence>
<feature type="repeat" description="ARM" evidence="4">
    <location>
        <begin position="110"/>
        <end position="152"/>
    </location>
</feature>
<keyword evidence="3" id="KW-0653">Protein transport</keyword>
<evidence type="ECO:0000259" key="7">
    <source>
        <dbReference type="PROSITE" id="PS51214"/>
    </source>
</evidence>
<evidence type="ECO:0000256" key="2">
    <source>
        <dbReference type="ARBA" id="ARBA00022448"/>
    </source>
</evidence>
<evidence type="ECO:0000313" key="9">
    <source>
        <dbReference type="Proteomes" id="UP000762676"/>
    </source>
</evidence>
<reference evidence="8 9" key="1">
    <citation type="journal article" date="2021" name="Elife">
        <title>Chloroplast acquisition without the gene transfer in kleptoplastic sea slugs, Plakobranchus ocellatus.</title>
        <authorList>
            <person name="Maeda T."/>
            <person name="Takahashi S."/>
            <person name="Yoshida T."/>
            <person name="Shimamura S."/>
            <person name="Takaki Y."/>
            <person name="Nagai Y."/>
            <person name="Toyoda A."/>
            <person name="Suzuki Y."/>
            <person name="Arimoto A."/>
            <person name="Ishii H."/>
            <person name="Satoh N."/>
            <person name="Nishiyama T."/>
            <person name="Hasebe M."/>
            <person name="Maruyama T."/>
            <person name="Minagawa J."/>
            <person name="Obokata J."/>
            <person name="Shigenobu S."/>
        </authorList>
    </citation>
    <scope>NUCLEOTIDE SEQUENCE [LARGE SCALE GENOMIC DNA]</scope>
</reference>
<comment type="caution">
    <text evidence="8">The sequence shown here is derived from an EMBL/GenBank/DDBJ whole genome shotgun (WGS) entry which is preliminary data.</text>
</comment>
<accession>A0AAV4FUJ7</accession>
<gene>
    <name evidence="8" type="ORF">ElyMa_005787400</name>
</gene>
<dbReference type="Pfam" id="PF00514">
    <property type="entry name" value="Arm"/>
    <property type="match status" value="3"/>
</dbReference>
<evidence type="ECO:0000256" key="3">
    <source>
        <dbReference type="ARBA" id="ARBA00022927"/>
    </source>
</evidence>
<evidence type="ECO:0000313" key="8">
    <source>
        <dbReference type="EMBL" id="GFR75920.1"/>
    </source>
</evidence>
<evidence type="ECO:0000256" key="4">
    <source>
        <dbReference type="PROSITE-ProRule" id="PRU00259"/>
    </source>
</evidence>
<dbReference type="Pfam" id="PF01749">
    <property type="entry name" value="IBB"/>
    <property type="match status" value="1"/>
</dbReference>
<organism evidence="8 9">
    <name type="scientific">Elysia marginata</name>
    <dbReference type="NCBI Taxonomy" id="1093978"/>
    <lineage>
        <taxon>Eukaryota</taxon>
        <taxon>Metazoa</taxon>
        <taxon>Spiralia</taxon>
        <taxon>Lophotrochozoa</taxon>
        <taxon>Mollusca</taxon>
        <taxon>Gastropoda</taxon>
        <taxon>Heterobranchia</taxon>
        <taxon>Euthyneura</taxon>
        <taxon>Panpulmonata</taxon>
        <taxon>Sacoglossa</taxon>
        <taxon>Placobranchoidea</taxon>
        <taxon>Plakobranchidae</taxon>
        <taxon>Elysia</taxon>
    </lineage>
</organism>
<dbReference type="SMART" id="SM00185">
    <property type="entry name" value="ARM"/>
    <property type="match status" value="3"/>
</dbReference>
<comment type="similarity">
    <text evidence="1">Belongs to the importin alpha family.</text>
</comment>
<dbReference type="PANTHER" id="PTHR23316">
    <property type="entry name" value="IMPORTIN ALPHA"/>
    <property type="match status" value="1"/>
</dbReference>
<dbReference type="PROSITE" id="PS51214">
    <property type="entry name" value="IBB"/>
    <property type="match status" value="1"/>
</dbReference>
<sequence>MSEVPNSTGHRLKSYKNKALDSQELRRRREEEGIQLRKLKREEQIFKRRNVALPDKDDGGSSEVQDPMVSPTGGICPEMVSALYSDSLEEQELATQKFRKLLSRGKNVSPALPVLARLLYHTDKDVLADACWALSYLSDGPNEKIQSVIDSGVCRRLVELLMHNHQSVVAAALRVVGNIVTGDDCQTQVIINCQSLPCLLHLLSSSKESIRKEACWTISNITAGNRQQIQVSEMMR</sequence>
<dbReference type="Gene3D" id="1.25.10.10">
    <property type="entry name" value="Leucine-rich Repeat Variant"/>
    <property type="match status" value="1"/>
</dbReference>
<dbReference type="GO" id="GO:0061608">
    <property type="term" value="F:nuclear import signal receptor activity"/>
    <property type="evidence" value="ECO:0007669"/>
    <property type="project" value="InterPro"/>
</dbReference>
<dbReference type="FunFam" id="1.20.5.690:FF:000001">
    <property type="entry name" value="Importin subunit alpha"/>
    <property type="match status" value="1"/>
</dbReference>
<feature type="region of interest" description="Disordered" evidence="6">
    <location>
        <begin position="50"/>
        <end position="71"/>
    </location>
</feature>
<protein>
    <submittedName>
        <fullName evidence="8">Importin subunit alpha</fullName>
    </submittedName>
</protein>
<feature type="region of interest" description="Disordered" evidence="6">
    <location>
        <begin position="1"/>
        <end position="34"/>
    </location>
</feature>
<dbReference type="PROSITE" id="PS50176">
    <property type="entry name" value="ARM_REPEAT"/>
    <property type="match status" value="1"/>
</dbReference>
<dbReference type="AlphaFoldDB" id="A0AAV4FUJ7"/>
<dbReference type="SUPFAM" id="SSF48371">
    <property type="entry name" value="ARM repeat"/>
    <property type="match status" value="1"/>
</dbReference>
<dbReference type="InterPro" id="IPR036975">
    <property type="entry name" value="Importin-a_IBB_sf"/>
</dbReference>
<feature type="compositionally biased region" description="Basic and acidic residues" evidence="6">
    <location>
        <begin position="18"/>
        <end position="34"/>
    </location>
</feature>
<dbReference type="InterPro" id="IPR011989">
    <property type="entry name" value="ARM-like"/>
</dbReference>
<name>A0AAV4FUJ7_9GAST</name>
<proteinExistence type="inferred from homology"/>